<dbReference type="GO" id="GO:0032259">
    <property type="term" value="P:methylation"/>
    <property type="evidence" value="ECO:0007669"/>
    <property type="project" value="UniProtKB-KW"/>
</dbReference>
<dbReference type="AlphaFoldDB" id="E5XPM0"/>
<dbReference type="Proteomes" id="UP000004816">
    <property type="component" value="Unassembled WGS sequence"/>
</dbReference>
<keyword evidence="1" id="KW-0489">Methyltransferase</keyword>
<dbReference type="SUPFAM" id="SSF53335">
    <property type="entry name" value="S-adenosyl-L-methionine-dependent methyltransferases"/>
    <property type="match status" value="1"/>
</dbReference>
<dbReference type="InterPro" id="IPR007213">
    <property type="entry name" value="Ppm1/Ppm2/Tcmp"/>
</dbReference>
<dbReference type="RefSeq" id="WP_007469033.1">
    <property type="nucleotide sequence ID" value="NZ_KI391954.1"/>
</dbReference>
<evidence type="ECO:0000313" key="3">
    <source>
        <dbReference type="EMBL" id="EFV13707.1"/>
    </source>
</evidence>
<dbReference type="eggNOG" id="COG3315">
    <property type="taxonomic scope" value="Bacteria"/>
</dbReference>
<evidence type="ECO:0000256" key="2">
    <source>
        <dbReference type="ARBA" id="ARBA00022679"/>
    </source>
</evidence>
<dbReference type="PANTHER" id="PTHR43619">
    <property type="entry name" value="S-ADENOSYL-L-METHIONINE-DEPENDENT METHYLTRANSFERASE YKTD-RELATED"/>
    <property type="match status" value="1"/>
</dbReference>
<organism evidence="3 4">
    <name type="scientific">Segniliparus rugosus (strain ATCC BAA-974 / DSM 45345 / CCUG 50838 / CIP 108380 / JCM 13579 / CDC 945)</name>
    <dbReference type="NCBI Taxonomy" id="679197"/>
    <lineage>
        <taxon>Bacteria</taxon>
        <taxon>Bacillati</taxon>
        <taxon>Actinomycetota</taxon>
        <taxon>Actinomycetes</taxon>
        <taxon>Mycobacteriales</taxon>
        <taxon>Segniliparaceae</taxon>
        <taxon>Segniliparus</taxon>
    </lineage>
</organism>
<dbReference type="Pfam" id="PF04072">
    <property type="entry name" value="LCM"/>
    <property type="match status" value="1"/>
</dbReference>
<evidence type="ECO:0000256" key="1">
    <source>
        <dbReference type="ARBA" id="ARBA00022603"/>
    </source>
</evidence>
<evidence type="ECO:0008006" key="5">
    <source>
        <dbReference type="Google" id="ProtNLM"/>
    </source>
</evidence>
<dbReference type="EMBL" id="ACZI02000003">
    <property type="protein sequence ID" value="EFV13707.1"/>
    <property type="molecule type" value="Genomic_DNA"/>
</dbReference>
<keyword evidence="2" id="KW-0808">Transferase</keyword>
<dbReference type="OrthoDB" id="9800233at2"/>
<comment type="caution">
    <text evidence="3">The sequence shown here is derived from an EMBL/GenBank/DDBJ whole genome shotgun (WGS) entry which is preliminary data.</text>
</comment>
<dbReference type="HOGENOM" id="CLU_069348_2_0_11"/>
<protein>
    <recommendedName>
        <fullName evidence="5">Methyltransferase</fullName>
    </recommendedName>
</protein>
<proteinExistence type="predicted"/>
<sequence length="278" mass="32177">MHERTASSGSGKIDFTGVQWTMLVTLYLRARDARSKRPILGDDLADELVGRIDYDFDTWWFRAISGDQYMVSARARQLDEWAAAFLREHPDATVLHLACGLDSRAQRLDVPPGAQWFDVDLPDVIGLRRKLYAERPGYRMIASSVTEPEWLERIPAGKPTLVIAEGLLMYLTEPDVRALLVRITERFPSGEVVFDSLPGWAIWASNHLVGRWASFKMGWPVRDERDAIRLAPKLRYLASATVADHPERIDQPFYRWFYRGMRRVEALRNSLRMFRYEF</sequence>
<name>E5XPM0_SEGRC</name>
<gene>
    <name evidence="3" type="ORF">HMPREF9336_01442</name>
</gene>
<dbReference type="PIRSF" id="PIRSF028177">
    <property type="entry name" value="Polyketide_synth_Omtfrase_TcmP"/>
    <property type="match status" value="1"/>
</dbReference>
<dbReference type="Gene3D" id="3.40.50.150">
    <property type="entry name" value="Vaccinia Virus protein VP39"/>
    <property type="match status" value="1"/>
</dbReference>
<dbReference type="InterPro" id="IPR029063">
    <property type="entry name" value="SAM-dependent_MTases_sf"/>
</dbReference>
<dbReference type="STRING" id="679197.HMPREF9336_01442"/>
<dbReference type="GO" id="GO:0008168">
    <property type="term" value="F:methyltransferase activity"/>
    <property type="evidence" value="ECO:0007669"/>
    <property type="project" value="UniProtKB-KW"/>
</dbReference>
<evidence type="ECO:0000313" key="4">
    <source>
        <dbReference type="Proteomes" id="UP000004816"/>
    </source>
</evidence>
<dbReference type="PANTHER" id="PTHR43619:SF2">
    <property type="entry name" value="S-ADENOSYL-L-METHIONINE-DEPENDENT METHYLTRANSFERASES SUPERFAMILY PROTEIN"/>
    <property type="match status" value="1"/>
</dbReference>
<reference evidence="3 4" key="1">
    <citation type="journal article" date="2011" name="Stand. Genomic Sci.">
        <title>High quality draft genome sequence of Segniliparus rugosus CDC 945(T)= (ATCC BAA-974(T)).</title>
        <authorList>
            <person name="Earl A.M."/>
            <person name="Desjardins C.A."/>
            <person name="Fitzgerald M.G."/>
            <person name="Arachchi H.M."/>
            <person name="Zeng Q."/>
            <person name="Mehta T."/>
            <person name="Griggs A."/>
            <person name="Birren B.W."/>
            <person name="Toney N.C."/>
            <person name="Carr J."/>
            <person name="Posey J."/>
            <person name="Butler W.R."/>
        </authorList>
    </citation>
    <scope>NUCLEOTIDE SEQUENCE [LARGE SCALE GENOMIC DNA]</scope>
    <source>
        <strain evidence="4">ATCC BAA-974 / DSM 45345 / CCUG 50838 / CIP 108380 / JCM 13579 / CDC 945</strain>
    </source>
</reference>
<accession>E5XPM0</accession>
<keyword evidence="4" id="KW-1185">Reference proteome</keyword>
<dbReference type="InterPro" id="IPR016874">
    <property type="entry name" value="TcmP-like"/>
</dbReference>